<keyword evidence="2" id="KW-1185">Reference proteome</keyword>
<accession>A0ABT5FCW2</accession>
<protein>
    <recommendedName>
        <fullName evidence="3">PKD domain-containing protein</fullName>
    </recommendedName>
</protein>
<dbReference type="PROSITE" id="PS51257">
    <property type="entry name" value="PROKAR_LIPOPROTEIN"/>
    <property type="match status" value="1"/>
</dbReference>
<dbReference type="InterPro" id="IPR013783">
    <property type="entry name" value="Ig-like_fold"/>
</dbReference>
<dbReference type="EMBL" id="JAQOMS010000002">
    <property type="protein sequence ID" value="MDC2888688.1"/>
    <property type="molecule type" value="Genomic_DNA"/>
</dbReference>
<evidence type="ECO:0008006" key="3">
    <source>
        <dbReference type="Google" id="ProtNLM"/>
    </source>
</evidence>
<gene>
    <name evidence="1" type="ORF">PN838_07815</name>
</gene>
<sequence>MGLSSKLFRVFVVSVLLVSVFGCGKSDDKQQQDVKNLSPTVSIALDSSSAVGSDILEVVEGNPNLIVIHATANDPEGQSLSYEWNVTSDLSLDLGNVNTNKLEFVAPDVKEDSVFDVTVTVSDVKGASAQASSSFTIKK</sequence>
<evidence type="ECO:0000313" key="2">
    <source>
        <dbReference type="Proteomes" id="UP001528411"/>
    </source>
</evidence>
<dbReference type="Pfam" id="PF22352">
    <property type="entry name" value="K319L-like_PKD"/>
    <property type="match status" value="1"/>
</dbReference>
<comment type="caution">
    <text evidence="1">The sequence shown here is derived from an EMBL/GenBank/DDBJ whole genome shotgun (WGS) entry which is preliminary data.</text>
</comment>
<evidence type="ECO:0000313" key="1">
    <source>
        <dbReference type="EMBL" id="MDC2888688.1"/>
    </source>
</evidence>
<name>A0ABT5FCW2_9GAMM</name>
<reference evidence="1 2" key="1">
    <citation type="submission" date="2023-01" db="EMBL/GenBank/DDBJ databases">
        <title>Psychrosphaera sp. nov., isolated from marine algae.</title>
        <authorList>
            <person name="Bayburt H."/>
            <person name="Choi B.J."/>
            <person name="Kim J.M."/>
            <person name="Choi D.G."/>
            <person name="Jeon C.O."/>
        </authorList>
    </citation>
    <scope>NUCLEOTIDE SEQUENCE [LARGE SCALE GENOMIC DNA]</scope>
    <source>
        <strain evidence="1 2">G1-22</strain>
    </source>
</reference>
<dbReference type="Proteomes" id="UP001528411">
    <property type="component" value="Unassembled WGS sequence"/>
</dbReference>
<dbReference type="RefSeq" id="WP_272180273.1">
    <property type="nucleotide sequence ID" value="NZ_JAQOMS010000002.1"/>
</dbReference>
<organism evidence="1 2">
    <name type="scientific">Psychrosphaera algicola</name>
    <dbReference type="NCBI Taxonomy" id="3023714"/>
    <lineage>
        <taxon>Bacteria</taxon>
        <taxon>Pseudomonadati</taxon>
        <taxon>Pseudomonadota</taxon>
        <taxon>Gammaproteobacteria</taxon>
        <taxon>Alteromonadales</taxon>
        <taxon>Pseudoalteromonadaceae</taxon>
        <taxon>Psychrosphaera</taxon>
    </lineage>
</organism>
<proteinExistence type="predicted"/>
<dbReference type="Gene3D" id="2.60.40.10">
    <property type="entry name" value="Immunoglobulins"/>
    <property type="match status" value="1"/>
</dbReference>